<feature type="compositionally biased region" description="Acidic residues" evidence="1">
    <location>
        <begin position="126"/>
        <end position="154"/>
    </location>
</feature>
<protein>
    <recommendedName>
        <fullName evidence="4">NADH dehydrogenase [ubiquinone] 1 beta subcomplex subunit 2, mitochondrial</fullName>
    </recommendedName>
</protein>
<dbReference type="Proteomes" id="UP001530293">
    <property type="component" value="Unassembled WGS sequence"/>
</dbReference>
<sequence length="154" mass="17120">MFAAASARRGSSSIIMMARSSAIAARRTPTIVNKVPGVGARRNMGGGGHWMSVSKPHAIAGEVCGFLTWLWVFYRAKHDLPVVLGLRHPWEHGSDPWAIHYHVEGEHALEEEWDSFAEKSSRPGEADDDDDDDDEDEEEEEDEDAGDDEDDDDE</sequence>
<accession>A0ABD3M2B6</accession>
<evidence type="ECO:0008006" key="4">
    <source>
        <dbReference type="Google" id="ProtNLM"/>
    </source>
</evidence>
<dbReference type="InterPro" id="IPR044980">
    <property type="entry name" value="NDUFB2_plant/fungi"/>
</dbReference>
<evidence type="ECO:0000313" key="3">
    <source>
        <dbReference type="Proteomes" id="UP001530293"/>
    </source>
</evidence>
<dbReference type="EMBL" id="JALLBG020000240">
    <property type="protein sequence ID" value="KAL3758134.1"/>
    <property type="molecule type" value="Genomic_DNA"/>
</dbReference>
<dbReference type="AlphaFoldDB" id="A0ABD3M2B6"/>
<keyword evidence="3" id="KW-1185">Reference proteome</keyword>
<name>A0ABD3M2B6_9STRA</name>
<evidence type="ECO:0000256" key="1">
    <source>
        <dbReference type="SAM" id="MobiDB-lite"/>
    </source>
</evidence>
<organism evidence="2 3">
    <name type="scientific">Discostella pseudostelligera</name>
    <dbReference type="NCBI Taxonomy" id="259834"/>
    <lineage>
        <taxon>Eukaryota</taxon>
        <taxon>Sar</taxon>
        <taxon>Stramenopiles</taxon>
        <taxon>Ochrophyta</taxon>
        <taxon>Bacillariophyta</taxon>
        <taxon>Coscinodiscophyceae</taxon>
        <taxon>Thalassiosirophycidae</taxon>
        <taxon>Stephanodiscales</taxon>
        <taxon>Stephanodiscaceae</taxon>
        <taxon>Discostella</taxon>
    </lineage>
</organism>
<reference evidence="2 3" key="1">
    <citation type="submission" date="2024-10" db="EMBL/GenBank/DDBJ databases">
        <title>Updated reference genomes for cyclostephanoid diatoms.</title>
        <authorList>
            <person name="Roberts W.R."/>
            <person name="Alverson A.J."/>
        </authorList>
    </citation>
    <scope>NUCLEOTIDE SEQUENCE [LARGE SCALE GENOMIC DNA]</scope>
    <source>
        <strain evidence="2 3">AJA232-27</strain>
    </source>
</reference>
<dbReference type="PANTHER" id="PTHR36987:SF1">
    <property type="entry name" value="NADH DEHYDROGENASE [UBIQUINONE] 1 BETA SUBCOMPLEX SUBUNIT 2"/>
    <property type="match status" value="1"/>
</dbReference>
<feature type="compositionally biased region" description="Basic and acidic residues" evidence="1">
    <location>
        <begin position="111"/>
        <end position="125"/>
    </location>
</feature>
<comment type="caution">
    <text evidence="2">The sequence shown here is derived from an EMBL/GenBank/DDBJ whole genome shotgun (WGS) entry which is preliminary data.</text>
</comment>
<evidence type="ECO:0000313" key="2">
    <source>
        <dbReference type="EMBL" id="KAL3758134.1"/>
    </source>
</evidence>
<dbReference type="PANTHER" id="PTHR36987">
    <property type="entry name" value="NADH DEHYDROGENASE [UBIQUINONE] 1 BETA SUBCOMPLEX SUBUNIT 2-LIKE"/>
    <property type="match status" value="1"/>
</dbReference>
<feature type="region of interest" description="Disordered" evidence="1">
    <location>
        <begin position="111"/>
        <end position="154"/>
    </location>
</feature>
<proteinExistence type="predicted"/>
<gene>
    <name evidence="2" type="ORF">ACHAWU_004215</name>
</gene>